<gene>
    <name evidence="2" type="ORF">EI42_00997</name>
</gene>
<feature type="transmembrane region" description="Helical" evidence="1">
    <location>
        <begin position="31"/>
        <end position="48"/>
    </location>
</feature>
<dbReference type="AlphaFoldDB" id="A0A326UGB8"/>
<dbReference type="EMBL" id="QKUF01000001">
    <property type="protein sequence ID" value="PZW36811.1"/>
    <property type="molecule type" value="Genomic_DNA"/>
</dbReference>
<sequence>MVLPFTDQQCFFVAILAFIVIGFIRGWKRELISLVAVLLAVFLIRPDSGRGFSQFISRLPQIFSFLITGSQANAPQPDASTSNFLGGPWGSIVLFMAIVLLGYFLGNKAFPKPGVPQERFLGVIPGIISGAFVMAYLSSMIPKSPSGQSLLSVAVQAPDPANYIPVLFLIAIVAVIIALVAARAKQAKK</sequence>
<keyword evidence="1" id="KW-0812">Transmembrane</keyword>
<protein>
    <submittedName>
        <fullName evidence="2">Uncharacterized protein</fullName>
    </submittedName>
</protein>
<feature type="transmembrane region" description="Helical" evidence="1">
    <location>
        <begin position="161"/>
        <end position="182"/>
    </location>
</feature>
<evidence type="ECO:0000313" key="2">
    <source>
        <dbReference type="EMBL" id="PZW36811.1"/>
    </source>
</evidence>
<feature type="transmembrane region" description="Helical" evidence="1">
    <location>
        <begin position="119"/>
        <end position="141"/>
    </location>
</feature>
<organism evidence="2 3">
    <name type="scientific">Thermosporothrix hazakensis</name>
    <dbReference type="NCBI Taxonomy" id="644383"/>
    <lineage>
        <taxon>Bacteria</taxon>
        <taxon>Bacillati</taxon>
        <taxon>Chloroflexota</taxon>
        <taxon>Ktedonobacteria</taxon>
        <taxon>Ktedonobacterales</taxon>
        <taxon>Thermosporotrichaceae</taxon>
        <taxon>Thermosporothrix</taxon>
    </lineage>
</organism>
<name>A0A326UGB8_THEHA</name>
<feature type="transmembrane region" description="Helical" evidence="1">
    <location>
        <begin position="6"/>
        <end position="24"/>
    </location>
</feature>
<keyword evidence="1" id="KW-0472">Membrane</keyword>
<keyword evidence="3" id="KW-1185">Reference proteome</keyword>
<keyword evidence="1" id="KW-1133">Transmembrane helix</keyword>
<feature type="transmembrane region" description="Helical" evidence="1">
    <location>
        <begin position="89"/>
        <end position="107"/>
    </location>
</feature>
<reference evidence="2 3" key="1">
    <citation type="submission" date="2018-06" db="EMBL/GenBank/DDBJ databases">
        <title>Genomic Encyclopedia of Archaeal and Bacterial Type Strains, Phase II (KMG-II): from individual species to whole genera.</title>
        <authorList>
            <person name="Goeker M."/>
        </authorList>
    </citation>
    <scope>NUCLEOTIDE SEQUENCE [LARGE SCALE GENOMIC DNA]</scope>
    <source>
        <strain evidence="2 3">ATCC BAA-1881</strain>
    </source>
</reference>
<dbReference type="RefSeq" id="WP_111319384.1">
    <property type="nucleotide sequence ID" value="NZ_BIFX01000001.1"/>
</dbReference>
<comment type="caution">
    <text evidence="2">The sequence shown here is derived from an EMBL/GenBank/DDBJ whole genome shotgun (WGS) entry which is preliminary data.</text>
</comment>
<proteinExistence type="predicted"/>
<dbReference type="OrthoDB" id="156743at2"/>
<evidence type="ECO:0000256" key="1">
    <source>
        <dbReference type="SAM" id="Phobius"/>
    </source>
</evidence>
<evidence type="ECO:0000313" key="3">
    <source>
        <dbReference type="Proteomes" id="UP000248806"/>
    </source>
</evidence>
<dbReference type="Proteomes" id="UP000248806">
    <property type="component" value="Unassembled WGS sequence"/>
</dbReference>
<accession>A0A326UGB8</accession>